<dbReference type="CDD" id="cd01292">
    <property type="entry name" value="metallo-dependent_hydrolases"/>
    <property type="match status" value="1"/>
</dbReference>
<dbReference type="Proteomes" id="UP000214880">
    <property type="component" value="Unassembled WGS sequence"/>
</dbReference>
<dbReference type="EMBL" id="FNHB01000002">
    <property type="protein sequence ID" value="SDM10939.1"/>
    <property type="molecule type" value="Genomic_DNA"/>
</dbReference>
<evidence type="ECO:0000313" key="3">
    <source>
        <dbReference type="Proteomes" id="UP000214880"/>
    </source>
</evidence>
<dbReference type="InterPro" id="IPR006680">
    <property type="entry name" value="Amidohydro-rel"/>
</dbReference>
<dbReference type="Gene3D" id="3.20.20.140">
    <property type="entry name" value="Metal-dependent hydrolases"/>
    <property type="match status" value="1"/>
</dbReference>
<dbReference type="InterPro" id="IPR032466">
    <property type="entry name" value="Metal_Hydrolase"/>
</dbReference>
<dbReference type="SUPFAM" id="SSF51556">
    <property type="entry name" value="Metallo-dependent hydrolases"/>
    <property type="match status" value="1"/>
</dbReference>
<evidence type="ECO:0000313" key="2">
    <source>
        <dbReference type="EMBL" id="SDM10939.1"/>
    </source>
</evidence>
<dbReference type="Gene3D" id="2.30.40.10">
    <property type="entry name" value="Urease, subunit C, domain 1"/>
    <property type="match status" value="1"/>
</dbReference>
<dbReference type="GO" id="GO:0016810">
    <property type="term" value="F:hydrolase activity, acting on carbon-nitrogen (but not peptide) bonds"/>
    <property type="evidence" value="ECO:0007669"/>
    <property type="project" value="InterPro"/>
</dbReference>
<dbReference type="OrthoDB" id="9776455at2"/>
<dbReference type="PANTHER" id="PTHR43135">
    <property type="entry name" value="ALPHA-D-RIBOSE 1-METHYLPHOSPHONATE 5-TRIPHOSPHATE DIPHOSPHATASE"/>
    <property type="match status" value="1"/>
</dbReference>
<dbReference type="STRING" id="146817.SAMN04488502_102191"/>
<reference evidence="2 3" key="1">
    <citation type="submission" date="2016-10" db="EMBL/GenBank/DDBJ databases">
        <authorList>
            <person name="de Groot N.N."/>
        </authorList>
    </citation>
    <scope>NUCLEOTIDE SEQUENCE [LARGE SCALE GENOMIC DNA]</scope>
    <source>
        <strain evidence="2 3">DSM 1736</strain>
    </source>
</reference>
<dbReference type="Pfam" id="PF01979">
    <property type="entry name" value="Amidohydro_1"/>
    <property type="match status" value="1"/>
</dbReference>
<dbReference type="InterPro" id="IPR051781">
    <property type="entry name" value="Metallo-dep_Hydrolase"/>
</dbReference>
<dbReference type="PANTHER" id="PTHR43135:SF3">
    <property type="entry name" value="ALPHA-D-RIBOSE 1-METHYLPHOSPHONATE 5-TRIPHOSPHATE DIPHOSPHATASE"/>
    <property type="match status" value="1"/>
</dbReference>
<sequence>MGTIAIVNIGQLVTGNIEQPLSTADTIIIQEGKFVKIGSAGLVAAYLPEQVIDAGGMTVTPGLIDSHVHPVLGDYTPRQKTEGYLDSAVHGGVTTFISAGEPHLPGRPKDPAGTKALAILAHKAFANLRSSGLKVHAGAVILEKGLLESDFAEMAKAGVWLVGEVGLGSIKKPEEARVMVDWAKKFGMKIAMHTGGTSIPGSSTVTADDVIAVDPTVVSHVNGGPTAIAPAEVDKLIDQTNLILEIVQCGNPKIADLVVRRLAEKKLLSRVIIGNDAPSGSGIIPLGILRTISQIAALSGIPAQEAIAMATGNTARTFGLNTGLIAEGKEADLVIMDAPLGSVGATALAAINAGDLPGIALVMVDGAVKVTKSRNTPPATRSYCLK</sequence>
<gene>
    <name evidence="2" type="ORF">SAMN04488502_102191</name>
</gene>
<evidence type="ECO:0000259" key="1">
    <source>
        <dbReference type="Pfam" id="PF01979"/>
    </source>
</evidence>
<organism evidence="2 3">
    <name type="scientific">Dendrosporobacter quercicolus</name>
    <dbReference type="NCBI Taxonomy" id="146817"/>
    <lineage>
        <taxon>Bacteria</taxon>
        <taxon>Bacillati</taxon>
        <taxon>Bacillota</taxon>
        <taxon>Negativicutes</taxon>
        <taxon>Selenomonadales</taxon>
        <taxon>Sporomusaceae</taxon>
        <taxon>Dendrosporobacter</taxon>
    </lineage>
</organism>
<dbReference type="RefSeq" id="WP_092070475.1">
    <property type="nucleotide sequence ID" value="NZ_FNHB01000002.1"/>
</dbReference>
<keyword evidence="3" id="KW-1185">Reference proteome</keyword>
<dbReference type="InterPro" id="IPR011059">
    <property type="entry name" value="Metal-dep_hydrolase_composite"/>
</dbReference>
<protein>
    <submittedName>
        <fullName evidence="2">Enamidase</fullName>
    </submittedName>
</protein>
<name>A0A1G9QIT7_9FIRM</name>
<accession>A0A1G9QIT7</accession>
<proteinExistence type="predicted"/>
<dbReference type="AlphaFoldDB" id="A0A1G9QIT7"/>
<dbReference type="SUPFAM" id="SSF51338">
    <property type="entry name" value="Composite domain of metallo-dependent hydrolases"/>
    <property type="match status" value="1"/>
</dbReference>
<feature type="domain" description="Amidohydrolase-related" evidence="1">
    <location>
        <begin position="58"/>
        <end position="367"/>
    </location>
</feature>